<dbReference type="OMA" id="WEVEMLA"/>
<protein>
    <recommendedName>
        <fullName evidence="11">Disease resistance protein RPM1-like</fullName>
    </recommendedName>
</protein>
<sequence>MAESAVKFLLDKLAALLEGEAKLLTGVRREVEEIKNEMESIRAFLRDADSRGESNNVVEAWVKQVKDVAYDTEDVLDEYMLHRAQHPHRNGSIATLLRKTIRPAVSHFSTSHRIATQIQEINTRVRNIKGRIERYHLISSSDPGSGSSSGSSRSDSWHDPRVLAPLFIEDSEIVGIENPKQVLIGLLVEGVLRRVVIPVVGMGGLGKTTLVRKVYENPILKRWFECCAWITVSQSYKPKDLLTSVIIQFYNKTKEPVPQGLDAMEEVQLIETLRLYLLQKRYVVVFDDVWRADLWEFMKYALPDCGCGSRIMVTTRIHDIASCLESSGYVYHLQPLCREEAWSLFCKKAFPSNTLGGNCPPELEELSRKILEKCEGLPLAIVAISGLLSKKNKKLIEWKKLHDTLGSELESNYNLTSLTRILSLSYNDLPYYLKSCFLYLSIFPEDYSIRCTRLIRLWIAEGFVKEKRDKTLEEVAEDYLDELIRRSLIQVGEINRGGKVSSCRVHDLMREIIVSKSGKENFSMMLTEQNTTLPDKIRRLSIHNSGENFAQGIIVAHLRSLFVFRKDKLTTSLFHTFVSSTPRLLKVLDLEGAPLKSFPDELVNLFHLRFLSLRKTKIEMLPRSFGNLQNLETLDLKCTNVLELPIEIVKLRKLRHLLVYHYTAHKNYYVSLDVVHGIKAPTGIGSLQALQKLAYIDAFEAGSVIGELGSLTQLRRLGIRNLRKKDGMNLCVAMEKMINLRSFDVASISLQEPLPLESLWPPPPLLQHLSLQGRLEKFPDWIASLENLIVLRLRWSRLQGDTIKALLMLPNLVHLALIQAYDGEGLCFEAGRFQKLERLSLNGLEGLKLVTIEKGAMPNLQRLQLKRCDVLQKVPLGIEHLTNLRELPMYDMPEELVKRMQRKDEYQGEDYWRVQHIPFIRHVYTKNWNVKFL</sequence>
<evidence type="ECO:0000259" key="8">
    <source>
        <dbReference type="Pfam" id="PF23598"/>
    </source>
</evidence>
<keyword evidence="10" id="KW-1185">Reference proteome</keyword>
<dbReference type="Proteomes" id="UP000655225">
    <property type="component" value="Unassembled WGS sequence"/>
</dbReference>
<dbReference type="InterPro" id="IPR002182">
    <property type="entry name" value="NB-ARC"/>
</dbReference>
<dbReference type="InterPro" id="IPR055414">
    <property type="entry name" value="LRR_R13L4/SHOC2-like"/>
</dbReference>
<dbReference type="Pfam" id="PF23559">
    <property type="entry name" value="WHD_DRP"/>
    <property type="match status" value="1"/>
</dbReference>
<evidence type="ECO:0008006" key="11">
    <source>
        <dbReference type="Google" id="ProtNLM"/>
    </source>
</evidence>
<proteinExistence type="predicted"/>
<dbReference type="Gene3D" id="3.40.50.300">
    <property type="entry name" value="P-loop containing nucleotide triphosphate hydrolases"/>
    <property type="match status" value="1"/>
</dbReference>
<comment type="caution">
    <text evidence="9">The sequence shown here is derived from an EMBL/GenBank/DDBJ whole genome shotgun (WGS) entry which is preliminary data.</text>
</comment>
<dbReference type="InterPro" id="IPR058922">
    <property type="entry name" value="WHD_DRP"/>
</dbReference>
<dbReference type="Pfam" id="PF18052">
    <property type="entry name" value="Rx_N"/>
    <property type="match status" value="1"/>
</dbReference>
<dbReference type="EMBL" id="JABCRI010000003">
    <property type="protein sequence ID" value="KAF8409791.1"/>
    <property type="molecule type" value="Genomic_DNA"/>
</dbReference>
<evidence type="ECO:0000259" key="6">
    <source>
        <dbReference type="Pfam" id="PF18052"/>
    </source>
</evidence>
<dbReference type="AlphaFoldDB" id="A0A834ZV69"/>
<dbReference type="InterPro" id="IPR038005">
    <property type="entry name" value="RX-like_CC"/>
</dbReference>
<evidence type="ECO:0000256" key="3">
    <source>
        <dbReference type="ARBA" id="ARBA00022821"/>
    </source>
</evidence>
<reference evidence="9 10" key="1">
    <citation type="submission" date="2020-04" db="EMBL/GenBank/DDBJ databases">
        <title>Plant Genome Project.</title>
        <authorList>
            <person name="Zhang R.-G."/>
        </authorList>
    </citation>
    <scope>NUCLEOTIDE SEQUENCE [LARGE SCALE GENOMIC DNA]</scope>
    <source>
        <strain evidence="9">YNK0</strain>
        <tissue evidence="9">Leaf</tissue>
    </source>
</reference>
<dbReference type="GO" id="GO:0043531">
    <property type="term" value="F:ADP binding"/>
    <property type="evidence" value="ECO:0007669"/>
    <property type="project" value="InterPro"/>
</dbReference>
<dbReference type="Gene3D" id="1.10.8.430">
    <property type="entry name" value="Helical domain of apoptotic protease-activating factors"/>
    <property type="match status" value="1"/>
</dbReference>
<dbReference type="FunFam" id="3.40.50.300:FF:001091">
    <property type="entry name" value="Probable disease resistance protein At1g61300"/>
    <property type="match status" value="1"/>
</dbReference>
<feature type="domain" description="Disease resistance R13L4/SHOC-2-like LRR" evidence="8">
    <location>
        <begin position="557"/>
        <end position="887"/>
    </location>
</feature>
<accession>A0A834ZV69</accession>
<dbReference type="InterPro" id="IPR032675">
    <property type="entry name" value="LRR_dom_sf"/>
</dbReference>
<name>A0A834ZV69_TETSI</name>
<evidence type="ECO:0000259" key="5">
    <source>
        <dbReference type="Pfam" id="PF00931"/>
    </source>
</evidence>
<dbReference type="Pfam" id="PF23598">
    <property type="entry name" value="LRR_14"/>
    <property type="match status" value="1"/>
</dbReference>
<dbReference type="InterPro" id="IPR042197">
    <property type="entry name" value="Apaf_helical"/>
</dbReference>
<evidence type="ECO:0000259" key="7">
    <source>
        <dbReference type="Pfam" id="PF23559"/>
    </source>
</evidence>
<evidence type="ECO:0000256" key="1">
    <source>
        <dbReference type="ARBA" id="ARBA00022737"/>
    </source>
</evidence>
<dbReference type="Gene3D" id="1.20.5.4130">
    <property type="match status" value="1"/>
</dbReference>
<dbReference type="OrthoDB" id="690341at2759"/>
<keyword evidence="1" id="KW-0677">Repeat</keyword>
<dbReference type="Gene3D" id="1.10.10.10">
    <property type="entry name" value="Winged helix-like DNA-binding domain superfamily/Winged helix DNA-binding domain"/>
    <property type="match status" value="1"/>
</dbReference>
<feature type="domain" description="Disease resistance N-terminal" evidence="6">
    <location>
        <begin position="5"/>
        <end position="93"/>
    </location>
</feature>
<gene>
    <name evidence="9" type="ORF">HHK36_005870</name>
</gene>
<dbReference type="PANTHER" id="PTHR23155">
    <property type="entry name" value="DISEASE RESISTANCE PROTEIN RP"/>
    <property type="match status" value="1"/>
</dbReference>
<evidence type="ECO:0000313" key="10">
    <source>
        <dbReference type="Proteomes" id="UP000655225"/>
    </source>
</evidence>
<organism evidence="9 10">
    <name type="scientific">Tetracentron sinense</name>
    <name type="common">Spur-leaf</name>
    <dbReference type="NCBI Taxonomy" id="13715"/>
    <lineage>
        <taxon>Eukaryota</taxon>
        <taxon>Viridiplantae</taxon>
        <taxon>Streptophyta</taxon>
        <taxon>Embryophyta</taxon>
        <taxon>Tracheophyta</taxon>
        <taxon>Spermatophyta</taxon>
        <taxon>Magnoliopsida</taxon>
        <taxon>Trochodendrales</taxon>
        <taxon>Trochodendraceae</taxon>
        <taxon>Tetracentron</taxon>
    </lineage>
</organism>
<dbReference type="SUPFAM" id="SSF52058">
    <property type="entry name" value="L domain-like"/>
    <property type="match status" value="1"/>
</dbReference>
<dbReference type="CDD" id="cd14798">
    <property type="entry name" value="RX-CC_like"/>
    <property type="match status" value="1"/>
</dbReference>
<feature type="region of interest" description="Disordered" evidence="4">
    <location>
        <begin position="138"/>
        <end position="157"/>
    </location>
</feature>
<dbReference type="InterPro" id="IPR041118">
    <property type="entry name" value="Rx_N"/>
</dbReference>
<dbReference type="Pfam" id="PF00931">
    <property type="entry name" value="NB-ARC"/>
    <property type="match status" value="1"/>
</dbReference>
<evidence type="ECO:0000256" key="4">
    <source>
        <dbReference type="SAM" id="MobiDB-lite"/>
    </source>
</evidence>
<evidence type="ECO:0000313" key="9">
    <source>
        <dbReference type="EMBL" id="KAF8409791.1"/>
    </source>
</evidence>
<keyword evidence="3" id="KW-0611">Plant defense</keyword>
<dbReference type="Gene3D" id="3.80.10.10">
    <property type="entry name" value="Ribonuclease Inhibitor"/>
    <property type="match status" value="1"/>
</dbReference>
<dbReference type="GO" id="GO:0098542">
    <property type="term" value="P:defense response to other organism"/>
    <property type="evidence" value="ECO:0007669"/>
    <property type="project" value="TreeGrafter"/>
</dbReference>
<feature type="domain" description="Disease resistance protein winged helix" evidence="7">
    <location>
        <begin position="442"/>
        <end position="513"/>
    </location>
</feature>
<dbReference type="PANTHER" id="PTHR23155:SF1205">
    <property type="entry name" value="DISEASE RESISTANCE PROTEIN RPM1"/>
    <property type="match status" value="1"/>
</dbReference>
<feature type="domain" description="NB-ARC" evidence="5">
    <location>
        <begin position="180"/>
        <end position="353"/>
    </location>
</feature>
<feature type="compositionally biased region" description="Low complexity" evidence="4">
    <location>
        <begin position="139"/>
        <end position="154"/>
    </location>
</feature>
<dbReference type="FunFam" id="1.10.10.10:FF:000322">
    <property type="entry name" value="Probable disease resistance protein At1g63360"/>
    <property type="match status" value="1"/>
</dbReference>
<keyword evidence="2" id="KW-0547">Nucleotide-binding</keyword>
<dbReference type="InterPro" id="IPR027417">
    <property type="entry name" value="P-loop_NTPase"/>
</dbReference>
<dbReference type="SUPFAM" id="SSF52540">
    <property type="entry name" value="P-loop containing nucleoside triphosphate hydrolases"/>
    <property type="match status" value="1"/>
</dbReference>
<dbReference type="InterPro" id="IPR044974">
    <property type="entry name" value="Disease_R_plants"/>
</dbReference>
<dbReference type="InterPro" id="IPR036388">
    <property type="entry name" value="WH-like_DNA-bd_sf"/>
</dbReference>
<dbReference type="PRINTS" id="PR00364">
    <property type="entry name" value="DISEASERSIST"/>
</dbReference>
<evidence type="ECO:0000256" key="2">
    <source>
        <dbReference type="ARBA" id="ARBA00022741"/>
    </source>
</evidence>